<name>A0A916JJ46_9BACT</name>
<reference evidence="2" key="1">
    <citation type="submission" date="2021-04" db="EMBL/GenBank/DDBJ databases">
        <authorList>
            <person name="Rodrigo-Torres L."/>
            <person name="Arahal R. D."/>
            <person name="Lucena T."/>
        </authorList>
    </citation>
    <scope>NUCLEOTIDE SEQUENCE</scope>
    <source>
        <strain evidence="2">CECT 9275</strain>
    </source>
</reference>
<organism evidence="2 3">
    <name type="scientific">Dyadobacter helix</name>
    <dbReference type="NCBI Taxonomy" id="2822344"/>
    <lineage>
        <taxon>Bacteria</taxon>
        <taxon>Pseudomonadati</taxon>
        <taxon>Bacteroidota</taxon>
        <taxon>Cytophagia</taxon>
        <taxon>Cytophagales</taxon>
        <taxon>Spirosomataceae</taxon>
        <taxon>Dyadobacter</taxon>
    </lineage>
</organism>
<dbReference type="AlphaFoldDB" id="A0A916JJ46"/>
<keyword evidence="1" id="KW-0472">Membrane</keyword>
<sequence>MNSATLKSKWANWKFIAFIIILIAIFIKIFLIRDTGENAQVVVELDLEKIAFRSQEEVAAIIGAGKLNSYYRDEKAGCEKCPTLTYKDGKIDIIFINDIADRITINQLSDFSFDDTEILGVLGLKENISPTFHDGNLKRWDNYQKYTQITAFGRHGKLQYILIKCKTP</sequence>
<keyword evidence="1" id="KW-1133">Transmembrane helix</keyword>
<proteinExistence type="predicted"/>
<keyword evidence="1" id="KW-0812">Transmembrane</keyword>
<evidence type="ECO:0000313" key="2">
    <source>
        <dbReference type="EMBL" id="CAG5018215.1"/>
    </source>
</evidence>
<evidence type="ECO:0000313" key="3">
    <source>
        <dbReference type="Proteomes" id="UP000680038"/>
    </source>
</evidence>
<accession>A0A916JJ46</accession>
<protein>
    <submittedName>
        <fullName evidence="2">Uncharacterized protein</fullName>
    </submittedName>
</protein>
<feature type="transmembrane region" description="Helical" evidence="1">
    <location>
        <begin position="12"/>
        <end position="31"/>
    </location>
</feature>
<dbReference type="RefSeq" id="WP_229253035.1">
    <property type="nucleotide sequence ID" value="NZ_CAJRAF010000004.1"/>
</dbReference>
<evidence type="ECO:0000256" key="1">
    <source>
        <dbReference type="SAM" id="Phobius"/>
    </source>
</evidence>
<dbReference type="EMBL" id="CAJRAF010000004">
    <property type="protein sequence ID" value="CAG5018215.1"/>
    <property type="molecule type" value="Genomic_DNA"/>
</dbReference>
<dbReference type="Proteomes" id="UP000680038">
    <property type="component" value="Unassembled WGS sequence"/>
</dbReference>
<gene>
    <name evidence="2" type="ORF">DYBT9275_05957</name>
</gene>
<keyword evidence="3" id="KW-1185">Reference proteome</keyword>
<comment type="caution">
    <text evidence="2">The sequence shown here is derived from an EMBL/GenBank/DDBJ whole genome shotgun (WGS) entry which is preliminary data.</text>
</comment>